<dbReference type="OrthoDB" id="416253at2759"/>
<dbReference type="InterPro" id="IPR020471">
    <property type="entry name" value="AKR"/>
</dbReference>
<dbReference type="AlphaFoldDB" id="W2LWY7"/>
<dbReference type="PROSITE" id="PS00063">
    <property type="entry name" value="ALDOKETO_REDUCTASE_3"/>
    <property type="match status" value="1"/>
</dbReference>
<name>W2LWY7_PHYNI</name>
<dbReference type="InterPro" id="IPR036812">
    <property type="entry name" value="NAD(P)_OxRdtase_dom_sf"/>
</dbReference>
<dbReference type="Pfam" id="PF00248">
    <property type="entry name" value="Aldo_ket_red"/>
    <property type="match status" value="1"/>
</dbReference>
<sequence length="218" mass="24451">MSVTVPTKTLPSGAEIPVIGLGVYKAEPGAEAYNAVLLALKLGYRHIDTAQFYQNEADVGHAVRDSGVPRRESFITSKLFTDNWGYKKAFAATIASNKLLGLTYFDLYLLHTRDELLRICNTKEFSRTLACRISPELASWWTQQFFQSPMKWVLMAFSLANGYITLPKSANPERQQANLEAVNITLTPEQVSRFAALDEGLVVAWRSQDPIEDARFNK</sequence>
<gene>
    <name evidence="2" type="ORF">L917_01470</name>
</gene>
<accession>W2LWY7</accession>
<dbReference type="GO" id="GO:0016491">
    <property type="term" value="F:oxidoreductase activity"/>
    <property type="evidence" value="ECO:0007669"/>
    <property type="project" value="InterPro"/>
</dbReference>
<protein>
    <recommendedName>
        <fullName evidence="1">NADP-dependent oxidoreductase domain-containing protein</fullName>
    </recommendedName>
</protein>
<dbReference type="EMBL" id="KI677525">
    <property type="protein sequence ID" value="ETM01998.1"/>
    <property type="molecule type" value="Genomic_DNA"/>
</dbReference>
<dbReference type="PANTHER" id="PTHR43827">
    <property type="entry name" value="2,5-DIKETO-D-GLUCONIC ACID REDUCTASE"/>
    <property type="match status" value="1"/>
</dbReference>
<feature type="domain" description="NADP-dependent oxidoreductase" evidence="1">
    <location>
        <begin position="28"/>
        <end position="122"/>
    </location>
</feature>
<dbReference type="Gene3D" id="3.20.20.100">
    <property type="entry name" value="NADP-dependent oxidoreductase domain"/>
    <property type="match status" value="2"/>
</dbReference>
<proteinExistence type="predicted"/>
<dbReference type="InterPro" id="IPR023210">
    <property type="entry name" value="NADP_OxRdtase_dom"/>
</dbReference>
<dbReference type="Proteomes" id="UP000054423">
    <property type="component" value="Unassembled WGS sequence"/>
</dbReference>
<dbReference type="InterPro" id="IPR018170">
    <property type="entry name" value="Aldo/ket_reductase_CS"/>
</dbReference>
<dbReference type="PRINTS" id="PR00069">
    <property type="entry name" value="ALDKETRDTASE"/>
</dbReference>
<organism evidence="2">
    <name type="scientific">Phytophthora nicotianae</name>
    <name type="common">Potato buckeye rot agent</name>
    <name type="synonym">Phytophthora parasitica</name>
    <dbReference type="NCBI Taxonomy" id="4792"/>
    <lineage>
        <taxon>Eukaryota</taxon>
        <taxon>Sar</taxon>
        <taxon>Stramenopiles</taxon>
        <taxon>Oomycota</taxon>
        <taxon>Peronosporomycetes</taxon>
        <taxon>Peronosporales</taxon>
        <taxon>Peronosporaceae</taxon>
        <taxon>Phytophthora</taxon>
    </lineage>
</organism>
<dbReference type="PANTHER" id="PTHR43827:SF13">
    <property type="entry name" value="ALDO_KETO REDUCTASE FAMILY PROTEIN"/>
    <property type="match status" value="1"/>
</dbReference>
<dbReference type="PROSITE" id="PS00798">
    <property type="entry name" value="ALDOKETO_REDUCTASE_1"/>
    <property type="match status" value="1"/>
</dbReference>
<evidence type="ECO:0000259" key="1">
    <source>
        <dbReference type="Pfam" id="PF00248"/>
    </source>
</evidence>
<reference evidence="2" key="1">
    <citation type="submission" date="2013-11" db="EMBL/GenBank/DDBJ databases">
        <title>The Genome Sequence of Phytophthora parasitica CHvinca01.</title>
        <authorList>
            <consortium name="The Broad Institute Genomics Platform"/>
            <person name="Russ C."/>
            <person name="Tyler B."/>
            <person name="Panabieres F."/>
            <person name="Shan W."/>
            <person name="Tripathy S."/>
            <person name="Grunwald N."/>
            <person name="Machado M."/>
            <person name="Johnson C.S."/>
            <person name="Arredondo F."/>
            <person name="Hong C."/>
            <person name="Coffey M."/>
            <person name="Young S.K."/>
            <person name="Zeng Q."/>
            <person name="Gargeya S."/>
            <person name="Fitzgerald M."/>
            <person name="Abouelleil A."/>
            <person name="Alvarado L."/>
            <person name="Chapman S.B."/>
            <person name="Gainer-Dewar J."/>
            <person name="Goldberg J."/>
            <person name="Griggs A."/>
            <person name="Gujja S."/>
            <person name="Hansen M."/>
            <person name="Howarth C."/>
            <person name="Imamovic A."/>
            <person name="Ireland A."/>
            <person name="Larimer J."/>
            <person name="McCowan C."/>
            <person name="Murphy C."/>
            <person name="Pearson M."/>
            <person name="Poon T.W."/>
            <person name="Priest M."/>
            <person name="Roberts A."/>
            <person name="Saif S."/>
            <person name="Shea T."/>
            <person name="Sykes S."/>
            <person name="Wortman J."/>
            <person name="Nusbaum C."/>
            <person name="Birren B."/>
        </authorList>
    </citation>
    <scope>NUCLEOTIDE SEQUENCE [LARGE SCALE GENOMIC DNA]</scope>
    <source>
        <strain evidence="2">CHvinca01</strain>
    </source>
</reference>
<evidence type="ECO:0000313" key="2">
    <source>
        <dbReference type="EMBL" id="ETM01998.1"/>
    </source>
</evidence>
<dbReference type="SUPFAM" id="SSF51430">
    <property type="entry name" value="NAD(P)-linked oxidoreductase"/>
    <property type="match status" value="1"/>
</dbReference>